<name>A0AA87ZDE4_FICCA</name>
<proteinExistence type="predicted"/>
<comment type="caution">
    <text evidence="1">The sequence shown here is derived from an EMBL/GenBank/DDBJ whole genome shotgun (WGS) entry which is preliminary data.</text>
</comment>
<gene>
    <name evidence="1" type="ORF">TIFTF001_044716</name>
</gene>
<protein>
    <submittedName>
        <fullName evidence="1">Uncharacterized protein</fullName>
    </submittedName>
</protein>
<dbReference type="EMBL" id="BTGU01003470">
    <property type="protein sequence ID" value="GMN32812.1"/>
    <property type="molecule type" value="Genomic_DNA"/>
</dbReference>
<sequence>MSGVYKSSCHEKGLRLSIERSIIECSPALRLRAKSPQRSSQRSKTGIWLLTRRGAVPVDGVPTTFHTLLTVDSFCGARTATPTRLIDRYCRQAFELLRRNWYPNCRMHCFSSLCALRTRALLAWSGMPVRLGA</sequence>
<accession>A0AA87ZDE4</accession>
<keyword evidence="2" id="KW-1185">Reference proteome</keyword>
<dbReference type="Proteomes" id="UP001187192">
    <property type="component" value="Unassembled WGS sequence"/>
</dbReference>
<evidence type="ECO:0000313" key="2">
    <source>
        <dbReference type="Proteomes" id="UP001187192"/>
    </source>
</evidence>
<organism evidence="1 2">
    <name type="scientific">Ficus carica</name>
    <name type="common">Common fig</name>
    <dbReference type="NCBI Taxonomy" id="3494"/>
    <lineage>
        <taxon>Eukaryota</taxon>
        <taxon>Viridiplantae</taxon>
        <taxon>Streptophyta</taxon>
        <taxon>Embryophyta</taxon>
        <taxon>Tracheophyta</taxon>
        <taxon>Spermatophyta</taxon>
        <taxon>Magnoliopsida</taxon>
        <taxon>eudicotyledons</taxon>
        <taxon>Gunneridae</taxon>
        <taxon>Pentapetalae</taxon>
        <taxon>rosids</taxon>
        <taxon>fabids</taxon>
        <taxon>Rosales</taxon>
        <taxon>Moraceae</taxon>
        <taxon>Ficeae</taxon>
        <taxon>Ficus</taxon>
    </lineage>
</organism>
<reference evidence="1" key="1">
    <citation type="submission" date="2023-07" db="EMBL/GenBank/DDBJ databases">
        <title>draft genome sequence of fig (Ficus carica).</title>
        <authorList>
            <person name="Takahashi T."/>
            <person name="Nishimura K."/>
        </authorList>
    </citation>
    <scope>NUCLEOTIDE SEQUENCE</scope>
</reference>
<dbReference type="AlphaFoldDB" id="A0AA87ZDE4"/>
<evidence type="ECO:0000313" key="1">
    <source>
        <dbReference type="EMBL" id="GMN32812.1"/>
    </source>
</evidence>